<dbReference type="Proteomes" id="UP000294746">
    <property type="component" value="Unassembled WGS sequence"/>
</dbReference>
<feature type="region of interest" description="Disordered" evidence="1">
    <location>
        <begin position="238"/>
        <end position="275"/>
    </location>
</feature>
<proteinExistence type="predicted"/>
<keyword evidence="4" id="KW-1185">Reference proteome</keyword>
<feature type="transmembrane region" description="Helical" evidence="2">
    <location>
        <begin position="6"/>
        <end position="28"/>
    </location>
</feature>
<dbReference type="EMBL" id="SLXV01000007">
    <property type="protein sequence ID" value="TCP69636.1"/>
    <property type="molecule type" value="Genomic_DNA"/>
</dbReference>
<feature type="region of interest" description="Disordered" evidence="1">
    <location>
        <begin position="164"/>
        <end position="196"/>
    </location>
</feature>
<protein>
    <submittedName>
        <fullName evidence="3">Uncharacterized protein</fullName>
    </submittedName>
</protein>
<feature type="region of interest" description="Disordered" evidence="1">
    <location>
        <begin position="72"/>
        <end position="95"/>
    </location>
</feature>
<accession>A0A4R2RYA4</accession>
<evidence type="ECO:0000313" key="4">
    <source>
        <dbReference type="Proteomes" id="UP000294746"/>
    </source>
</evidence>
<keyword evidence="2" id="KW-1133">Transmembrane helix</keyword>
<dbReference type="OrthoDB" id="2987342at2"/>
<keyword evidence="2" id="KW-0472">Membrane</keyword>
<name>A0A4R2RYA4_9BACL</name>
<reference evidence="3 4" key="1">
    <citation type="submission" date="2019-03" db="EMBL/GenBank/DDBJ databases">
        <title>Genomic Encyclopedia of Type Strains, Phase IV (KMG-IV): sequencing the most valuable type-strain genomes for metagenomic binning, comparative biology and taxonomic classification.</title>
        <authorList>
            <person name="Goeker M."/>
        </authorList>
    </citation>
    <scope>NUCLEOTIDE SEQUENCE [LARGE SCALE GENOMIC DNA]</scope>
    <source>
        <strain evidence="3 4">DSM 46831</strain>
    </source>
</reference>
<evidence type="ECO:0000256" key="2">
    <source>
        <dbReference type="SAM" id="Phobius"/>
    </source>
</evidence>
<dbReference type="RefSeq" id="WP_131848194.1">
    <property type="nucleotide sequence ID" value="NZ_SLXV01000007.1"/>
</dbReference>
<dbReference type="AlphaFoldDB" id="A0A4R2RYA4"/>
<evidence type="ECO:0000256" key="1">
    <source>
        <dbReference type="SAM" id="MobiDB-lite"/>
    </source>
</evidence>
<feature type="compositionally biased region" description="Basic and acidic residues" evidence="1">
    <location>
        <begin position="242"/>
        <end position="266"/>
    </location>
</feature>
<feature type="region of interest" description="Disordered" evidence="1">
    <location>
        <begin position="115"/>
        <end position="139"/>
    </location>
</feature>
<feature type="compositionally biased region" description="Acidic residues" evidence="1">
    <location>
        <begin position="79"/>
        <end position="88"/>
    </location>
</feature>
<comment type="caution">
    <text evidence="3">The sequence shown here is derived from an EMBL/GenBank/DDBJ whole genome shotgun (WGS) entry which is preliminary data.</text>
</comment>
<keyword evidence="2" id="KW-0812">Transmembrane</keyword>
<evidence type="ECO:0000313" key="3">
    <source>
        <dbReference type="EMBL" id="TCP69636.1"/>
    </source>
</evidence>
<organism evidence="3 4">
    <name type="scientific">Baia soyae</name>
    <dbReference type="NCBI Taxonomy" id="1544746"/>
    <lineage>
        <taxon>Bacteria</taxon>
        <taxon>Bacillati</taxon>
        <taxon>Bacillota</taxon>
        <taxon>Bacilli</taxon>
        <taxon>Bacillales</taxon>
        <taxon>Thermoactinomycetaceae</taxon>
        <taxon>Baia</taxon>
    </lineage>
</organism>
<sequence length="275" mass="31914">MSFLNGPMLWVGLGVIIIVIIVGVSIIIGKKRAKELEELNQFFPEDEQFETSSISVEKVRRSTRRRERKLQQAQYLSETEQEDEEQEEFTNKDHVPSSLIEHKLVRKKEVDKAEFGQPSSWRSRREQHAQNTLLEDDRKENIQNDHHEEEFLTQTQPFARRRFARKEPTSAHSVVKPELGLDQDQDQSSSTHSKAITRRLYKQNLLGVDSTEEDTGLDSSMQVPVVEAMETVKMALVAPERSQSKELQEPSATREKVNPEGFQDRKRANKKKRLY</sequence>
<gene>
    <name evidence="3" type="ORF">EDD57_10774</name>
</gene>